<reference evidence="2 3" key="1">
    <citation type="submission" date="2014-04" db="EMBL/GenBank/DDBJ databases">
        <authorList>
            <consortium name="DOE Joint Genome Institute"/>
            <person name="Kuo A."/>
            <person name="Kohler A."/>
            <person name="Nagy L.G."/>
            <person name="Floudas D."/>
            <person name="Copeland A."/>
            <person name="Barry K.W."/>
            <person name="Cichocki N."/>
            <person name="Veneault-Fourrey C."/>
            <person name="LaButti K."/>
            <person name="Lindquist E.A."/>
            <person name="Lipzen A."/>
            <person name="Lundell T."/>
            <person name="Morin E."/>
            <person name="Murat C."/>
            <person name="Sun H."/>
            <person name="Tunlid A."/>
            <person name="Henrissat B."/>
            <person name="Grigoriev I.V."/>
            <person name="Hibbett D.S."/>
            <person name="Martin F."/>
            <person name="Nordberg H.P."/>
            <person name="Cantor M.N."/>
            <person name="Hua S.X."/>
        </authorList>
    </citation>
    <scope>NUCLEOTIDE SEQUENCE [LARGE SCALE GENOMIC DNA]</scope>
    <source>
        <strain evidence="2 3">Foug A</strain>
    </source>
</reference>
<accession>A0A0C2YXT1</accession>
<protein>
    <submittedName>
        <fullName evidence="2">Uncharacterized protein</fullName>
    </submittedName>
</protein>
<feature type="compositionally biased region" description="Basic and acidic residues" evidence="1">
    <location>
        <begin position="149"/>
        <end position="161"/>
    </location>
</feature>
<feature type="region of interest" description="Disordered" evidence="1">
    <location>
        <begin position="87"/>
        <end position="121"/>
    </location>
</feature>
<dbReference type="InParanoid" id="A0A0C2YXT1"/>
<evidence type="ECO:0000313" key="2">
    <source>
        <dbReference type="EMBL" id="KIM54408.1"/>
    </source>
</evidence>
<dbReference type="EMBL" id="KN822155">
    <property type="protein sequence ID" value="KIM54408.1"/>
    <property type="molecule type" value="Genomic_DNA"/>
</dbReference>
<dbReference type="Proteomes" id="UP000053989">
    <property type="component" value="Unassembled WGS sequence"/>
</dbReference>
<evidence type="ECO:0000256" key="1">
    <source>
        <dbReference type="SAM" id="MobiDB-lite"/>
    </source>
</evidence>
<dbReference type="OrthoDB" id="3266879at2759"/>
<dbReference type="HOGENOM" id="CLU_100706_0_0_1"/>
<dbReference type="STRING" id="1036808.A0A0C2YXT1"/>
<feature type="compositionally biased region" description="Basic and acidic residues" evidence="1">
    <location>
        <begin position="97"/>
        <end position="116"/>
    </location>
</feature>
<evidence type="ECO:0000313" key="3">
    <source>
        <dbReference type="Proteomes" id="UP000053989"/>
    </source>
</evidence>
<feature type="region of interest" description="Disordered" evidence="1">
    <location>
        <begin position="38"/>
        <end position="57"/>
    </location>
</feature>
<reference evidence="3" key="2">
    <citation type="submission" date="2015-01" db="EMBL/GenBank/DDBJ databases">
        <title>Evolutionary Origins and Diversification of the Mycorrhizal Mutualists.</title>
        <authorList>
            <consortium name="DOE Joint Genome Institute"/>
            <consortium name="Mycorrhizal Genomics Consortium"/>
            <person name="Kohler A."/>
            <person name="Kuo A."/>
            <person name="Nagy L.G."/>
            <person name="Floudas D."/>
            <person name="Copeland A."/>
            <person name="Barry K.W."/>
            <person name="Cichocki N."/>
            <person name="Veneault-Fourrey C."/>
            <person name="LaButti K."/>
            <person name="Lindquist E.A."/>
            <person name="Lipzen A."/>
            <person name="Lundell T."/>
            <person name="Morin E."/>
            <person name="Murat C."/>
            <person name="Riley R."/>
            <person name="Ohm R."/>
            <person name="Sun H."/>
            <person name="Tunlid A."/>
            <person name="Henrissat B."/>
            <person name="Grigoriev I.V."/>
            <person name="Hibbett D.S."/>
            <person name="Martin F."/>
        </authorList>
    </citation>
    <scope>NUCLEOTIDE SEQUENCE [LARGE SCALE GENOMIC DNA]</scope>
    <source>
        <strain evidence="3">Foug A</strain>
    </source>
</reference>
<proteinExistence type="predicted"/>
<sequence>MFLMYSRRILHRNATHLVKYPQWSPSSQALRAFASNLPPRQGKVEDTGQGGSQGQNEKVRRNNALALGAGAATLAGIYYYYTHEDRDRNRGLSPSERAARDEEEIRRKAREAKDNVRQAVEAGKASGEYRVRQAQDKYGEVKAAVKNRAEETGQEMTERVRQGIQEGQTKLDEYKDAAEKSLSDVRKASEQKYEETKGGAGQKAEEARNTGWKLFGFNGQKVEETKRRSAEKVAETAEDVKRRADTEKQT</sequence>
<feature type="compositionally biased region" description="Basic and acidic residues" evidence="1">
    <location>
        <begin position="169"/>
        <end position="208"/>
    </location>
</feature>
<name>A0A0C2YXT1_9AGAM</name>
<dbReference type="SUPFAM" id="SSF58113">
    <property type="entry name" value="Apolipoprotein A-I"/>
    <property type="match status" value="1"/>
</dbReference>
<organism evidence="2 3">
    <name type="scientific">Scleroderma citrinum Foug A</name>
    <dbReference type="NCBI Taxonomy" id="1036808"/>
    <lineage>
        <taxon>Eukaryota</taxon>
        <taxon>Fungi</taxon>
        <taxon>Dikarya</taxon>
        <taxon>Basidiomycota</taxon>
        <taxon>Agaricomycotina</taxon>
        <taxon>Agaricomycetes</taxon>
        <taxon>Agaricomycetidae</taxon>
        <taxon>Boletales</taxon>
        <taxon>Sclerodermatineae</taxon>
        <taxon>Sclerodermataceae</taxon>
        <taxon>Scleroderma</taxon>
    </lineage>
</organism>
<gene>
    <name evidence="2" type="ORF">SCLCIDRAFT_1222007</name>
</gene>
<dbReference type="AlphaFoldDB" id="A0A0C2YXT1"/>
<keyword evidence="3" id="KW-1185">Reference proteome</keyword>
<feature type="compositionally biased region" description="Basic and acidic residues" evidence="1">
    <location>
        <begin position="221"/>
        <end position="250"/>
    </location>
</feature>
<feature type="region of interest" description="Disordered" evidence="1">
    <location>
        <begin position="149"/>
        <end position="250"/>
    </location>
</feature>